<protein>
    <recommendedName>
        <fullName evidence="4">SGNH hydrolase-type esterase domain-containing protein</fullName>
    </recommendedName>
</protein>
<accession>A0A512NCS3</accession>
<name>A0A512NCS3_9HYPH</name>
<dbReference type="SUPFAM" id="SSF52266">
    <property type="entry name" value="SGNH hydrolase"/>
    <property type="match status" value="1"/>
</dbReference>
<dbReference type="RefSeq" id="WP_147150971.1">
    <property type="nucleotide sequence ID" value="NZ_BKAJ01000069.1"/>
</dbReference>
<keyword evidence="1" id="KW-0472">Membrane</keyword>
<evidence type="ECO:0000313" key="2">
    <source>
        <dbReference type="EMBL" id="GEP56742.1"/>
    </source>
</evidence>
<dbReference type="OrthoDB" id="8264946at2"/>
<proteinExistence type="predicted"/>
<sequence>MRTRSRFRAVLYSAVTVLIALVVLEGAASWMMLVYYRATDQQKFETDDPSYLSVVNLARRFSRLLGLSEPEMVLEQSSPSPFFRADPLLGYSAAPGVYTHSYARRNGSTGEWEYFRNKVTINPDGTRWVGAPRPGKPTVYVFGDSWVFGNGVPDELTFAARLYEALPDWNVRLVALGGYSLTQAWLTFERLKEIGPDDIVILGYADYFDVRHVEAPSRLLEIERWLERINQPIPPFQLPKATLASGGGLAIGYIDQRCAMLGDYCRRPDPSQQEMTDVTAALVNQIAARSPAKVYLLHFAGSPDNPVRRKVSPKVQVIGAVRSEFDSVVQDDIIGFDGHPGPFWHYAISRRLLDNIAWHP</sequence>
<feature type="transmembrane region" description="Helical" evidence="1">
    <location>
        <begin position="12"/>
        <end position="36"/>
    </location>
</feature>
<evidence type="ECO:0000313" key="3">
    <source>
        <dbReference type="Proteomes" id="UP000321058"/>
    </source>
</evidence>
<evidence type="ECO:0008006" key="4">
    <source>
        <dbReference type="Google" id="ProtNLM"/>
    </source>
</evidence>
<gene>
    <name evidence="2" type="ORF">RSO01_39080</name>
</gene>
<keyword evidence="1" id="KW-0812">Transmembrane</keyword>
<dbReference type="Proteomes" id="UP000321058">
    <property type="component" value="Unassembled WGS sequence"/>
</dbReference>
<dbReference type="EMBL" id="BKAJ01000069">
    <property type="protein sequence ID" value="GEP56742.1"/>
    <property type="molecule type" value="Genomic_DNA"/>
</dbReference>
<dbReference type="AlphaFoldDB" id="A0A512NCS3"/>
<reference evidence="2 3" key="1">
    <citation type="submission" date="2019-07" db="EMBL/GenBank/DDBJ databases">
        <title>Whole genome shotgun sequence of Reyranella soli NBRC 108950.</title>
        <authorList>
            <person name="Hosoyama A."/>
            <person name="Uohara A."/>
            <person name="Ohji S."/>
            <person name="Ichikawa N."/>
        </authorList>
    </citation>
    <scope>NUCLEOTIDE SEQUENCE [LARGE SCALE GENOMIC DNA]</scope>
    <source>
        <strain evidence="2 3">NBRC 108950</strain>
    </source>
</reference>
<evidence type="ECO:0000256" key="1">
    <source>
        <dbReference type="SAM" id="Phobius"/>
    </source>
</evidence>
<comment type="caution">
    <text evidence="2">The sequence shown here is derived from an EMBL/GenBank/DDBJ whole genome shotgun (WGS) entry which is preliminary data.</text>
</comment>
<organism evidence="2 3">
    <name type="scientific">Reyranella soli</name>
    <dbReference type="NCBI Taxonomy" id="1230389"/>
    <lineage>
        <taxon>Bacteria</taxon>
        <taxon>Pseudomonadati</taxon>
        <taxon>Pseudomonadota</taxon>
        <taxon>Alphaproteobacteria</taxon>
        <taxon>Hyphomicrobiales</taxon>
        <taxon>Reyranellaceae</taxon>
        <taxon>Reyranella</taxon>
    </lineage>
</organism>
<keyword evidence="1" id="KW-1133">Transmembrane helix</keyword>
<keyword evidence="3" id="KW-1185">Reference proteome</keyword>